<feature type="binding site" evidence="7">
    <location>
        <position position="265"/>
    </location>
    <ligand>
        <name>ATP</name>
        <dbReference type="ChEBI" id="CHEBI:30616"/>
    </ligand>
</feature>
<dbReference type="GO" id="GO:0004818">
    <property type="term" value="F:glutamate-tRNA ligase activity"/>
    <property type="evidence" value="ECO:0007669"/>
    <property type="project" value="TreeGrafter"/>
</dbReference>
<name>A0A7Z7HPF7_9PROT</name>
<keyword evidence="1 7" id="KW-0436">Ligase</keyword>
<evidence type="ECO:0000259" key="9">
    <source>
        <dbReference type="Pfam" id="PF00749"/>
    </source>
</evidence>
<evidence type="ECO:0000256" key="8">
    <source>
        <dbReference type="RuleBase" id="RU363037"/>
    </source>
</evidence>
<dbReference type="PRINTS" id="PR00987">
    <property type="entry name" value="TRNASYNTHGLU"/>
</dbReference>
<keyword evidence="4 7" id="KW-0862">Zinc</keyword>
<evidence type="ECO:0000256" key="5">
    <source>
        <dbReference type="ARBA" id="ARBA00022840"/>
    </source>
</evidence>
<feature type="binding site" evidence="7">
    <location>
        <position position="112"/>
    </location>
    <ligand>
        <name>Zn(2+)</name>
        <dbReference type="ChEBI" id="CHEBI:29105"/>
    </ligand>
</feature>
<accession>A0A7Z7HPF7</accession>
<dbReference type="PANTHER" id="PTHR43311:SF1">
    <property type="entry name" value="GLUTAMYL-Q TRNA(ASP) SYNTHETASE"/>
    <property type="match status" value="1"/>
</dbReference>
<evidence type="ECO:0000256" key="4">
    <source>
        <dbReference type="ARBA" id="ARBA00022833"/>
    </source>
</evidence>
<keyword evidence="6 7" id="KW-0030">Aminoacyl-tRNA synthetase</keyword>
<dbReference type="SUPFAM" id="SSF52374">
    <property type="entry name" value="Nucleotidylyl transferase"/>
    <property type="match status" value="1"/>
</dbReference>
<feature type="binding site" evidence="7">
    <location>
        <position position="152"/>
    </location>
    <ligand>
        <name>Zn(2+)</name>
        <dbReference type="ChEBI" id="CHEBI:29105"/>
    </ligand>
</feature>
<dbReference type="EC" id="6.1.1.-" evidence="7"/>
<dbReference type="InterPro" id="IPR022380">
    <property type="entry name" value="Glu-Q_tRNA(Asp)_Synthase"/>
</dbReference>
<dbReference type="EMBL" id="LT837803">
    <property type="protein sequence ID" value="SMB22117.1"/>
    <property type="molecule type" value="Genomic_DNA"/>
</dbReference>
<dbReference type="InterPro" id="IPR000924">
    <property type="entry name" value="Glu/Gln-tRNA-synth"/>
</dbReference>
<dbReference type="GO" id="GO:0006400">
    <property type="term" value="P:tRNA modification"/>
    <property type="evidence" value="ECO:0007669"/>
    <property type="project" value="InterPro"/>
</dbReference>
<feature type="short sequence motif" description="'HIGH' region" evidence="7">
    <location>
        <begin position="21"/>
        <end position="31"/>
    </location>
</feature>
<keyword evidence="3 7" id="KW-0547">Nucleotide-binding</keyword>
<dbReference type="GO" id="GO:0006424">
    <property type="term" value="P:glutamyl-tRNA aminoacylation"/>
    <property type="evidence" value="ECO:0007669"/>
    <property type="project" value="InterPro"/>
</dbReference>
<evidence type="ECO:0000313" key="10">
    <source>
        <dbReference type="EMBL" id="SMB22117.1"/>
    </source>
</evidence>
<dbReference type="Proteomes" id="UP000242886">
    <property type="component" value="Chromosome SDENCHOL"/>
</dbReference>
<gene>
    <name evidence="7 10" type="primary">gluQ</name>
    <name evidence="10" type="ORF">SDENCHOL_10497</name>
</gene>
<evidence type="ECO:0000256" key="3">
    <source>
        <dbReference type="ARBA" id="ARBA00022741"/>
    </source>
</evidence>
<evidence type="ECO:0000256" key="2">
    <source>
        <dbReference type="ARBA" id="ARBA00022723"/>
    </source>
</evidence>
<dbReference type="GO" id="GO:0008270">
    <property type="term" value="F:zinc ion binding"/>
    <property type="evidence" value="ECO:0007669"/>
    <property type="project" value="UniProtKB-UniRule"/>
</dbReference>
<feature type="binding site" evidence="7">
    <location>
        <position position="148"/>
    </location>
    <ligand>
        <name>Zn(2+)</name>
        <dbReference type="ChEBI" id="CHEBI:29105"/>
    </ligand>
</feature>
<keyword evidence="2 7" id="KW-0479">Metal-binding</keyword>
<proteinExistence type="inferred from homology"/>
<dbReference type="FunFam" id="3.40.50.620:FF:000093">
    <property type="entry name" value="Glutamyl-Q tRNA(Asp) synthetase"/>
    <property type="match status" value="1"/>
</dbReference>
<evidence type="ECO:0000256" key="1">
    <source>
        <dbReference type="ARBA" id="ARBA00022598"/>
    </source>
</evidence>
<dbReference type="Pfam" id="PF00749">
    <property type="entry name" value="tRNA-synt_1c"/>
    <property type="match status" value="1"/>
</dbReference>
<feature type="binding site" evidence="7">
    <location>
        <position position="110"/>
    </location>
    <ligand>
        <name>Zn(2+)</name>
        <dbReference type="ChEBI" id="CHEBI:29105"/>
    </ligand>
</feature>
<dbReference type="NCBIfam" id="NF004314">
    <property type="entry name" value="PRK05710.1-3"/>
    <property type="match status" value="1"/>
</dbReference>
<comment type="similarity">
    <text evidence="7">Belongs to the class-I aminoacyl-tRNA synthetase family. GluQ subfamily.</text>
</comment>
<feature type="binding site" evidence="7">
    <location>
        <begin position="18"/>
        <end position="22"/>
    </location>
    <ligand>
        <name>L-glutamate</name>
        <dbReference type="ChEBI" id="CHEBI:29985"/>
    </ligand>
</feature>
<reference evidence="10" key="1">
    <citation type="submission" date="2017-03" db="EMBL/GenBank/DDBJ databases">
        <authorList>
            <consortium name="AG Boll"/>
        </authorList>
    </citation>
    <scope>NUCLEOTIDE SEQUENCE [LARGE SCALE GENOMIC DNA]</scope>
    <source>
        <strain evidence="10">Chol</strain>
    </source>
</reference>
<feature type="binding site" evidence="7">
    <location>
        <position position="54"/>
    </location>
    <ligand>
        <name>L-glutamate</name>
        <dbReference type="ChEBI" id="CHEBI:29985"/>
    </ligand>
</feature>
<dbReference type="NCBIfam" id="TIGR03838">
    <property type="entry name" value="queuosine_YadB"/>
    <property type="match status" value="1"/>
</dbReference>
<dbReference type="InterPro" id="IPR020058">
    <property type="entry name" value="Glu/Gln-tRNA-synth_Ib_cat-dom"/>
</dbReference>
<feature type="binding site" evidence="7">
    <location>
        <position position="206"/>
    </location>
    <ligand>
        <name>L-glutamate</name>
        <dbReference type="ChEBI" id="CHEBI:29985"/>
    </ligand>
</feature>
<dbReference type="HAMAP" id="MF_01428">
    <property type="entry name" value="Glu_Q_tRNA_synth"/>
    <property type="match status" value="1"/>
</dbReference>
<protein>
    <recommendedName>
        <fullName evidence="7">Glutamyl-Q tRNA(Asp) synthetase</fullName>
        <shortName evidence="7">Glu-Q-RSs</shortName>
        <ecNumber evidence="7">6.1.1.-</ecNumber>
    </recommendedName>
</protein>
<dbReference type="InterPro" id="IPR049940">
    <property type="entry name" value="GluQ/Sye"/>
</dbReference>
<dbReference type="PANTHER" id="PTHR43311">
    <property type="entry name" value="GLUTAMATE--TRNA LIGASE"/>
    <property type="match status" value="1"/>
</dbReference>
<dbReference type="Gene3D" id="3.40.50.620">
    <property type="entry name" value="HUPs"/>
    <property type="match status" value="1"/>
</dbReference>
<dbReference type="GO" id="GO:0005524">
    <property type="term" value="F:ATP binding"/>
    <property type="evidence" value="ECO:0007669"/>
    <property type="project" value="UniProtKB-KW"/>
</dbReference>
<comment type="function">
    <text evidence="7">Catalyzes the tRNA-independent activation of glutamate in presence of ATP and the subsequent transfer of glutamate onto a tRNA(Asp). Glutamate is transferred on the 2-amino-5-(4,5-dihydroxy-2-cyclopenten-1-yl) moiety of the queuosine in the wobble position of the QUC anticodon.</text>
</comment>
<feature type="short sequence motif" description="'KMSKS' region" evidence="7">
    <location>
        <begin position="262"/>
        <end position="266"/>
    </location>
</feature>
<keyword evidence="11" id="KW-1185">Reference proteome</keyword>
<dbReference type="AlphaFoldDB" id="A0A7Z7HPF7"/>
<dbReference type="GO" id="GO:0005829">
    <property type="term" value="C:cytosol"/>
    <property type="evidence" value="ECO:0007669"/>
    <property type="project" value="TreeGrafter"/>
</dbReference>
<evidence type="ECO:0000256" key="7">
    <source>
        <dbReference type="HAMAP-Rule" id="MF_01428"/>
    </source>
</evidence>
<feature type="domain" description="Glutamyl/glutaminyl-tRNA synthetase class Ib catalytic" evidence="9">
    <location>
        <begin position="18"/>
        <end position="268"/>
    </location>
</feature>
<dbReference type="InterPro" id="IPR014729">
    <property type="entry name" value="Rossmann-like_a/b/a_fold"/>
</dbReference>
<organism evidence="10 11">
    <name type="scientific">Sterolibacterium denitrificans</name>
    <dbReference type="NCBI Taxonomy" id="157592"/>
    <lineage>
        <taxon>Bacteria</taxon>
        <taxon>Pseudomonadati</taxon>
        <taxon>Pseudomonadota</taxon>
        <taxon>Betaproteobacteria</taxon>
        <taxon>Nitrosomonadales</taxon>
        <taxon>Sterolibacteriaceae</taxon>
        <taxon>Sterolibacterium</taxon>
    </lineage>
</organism>
<evidence type="ECO:0000256" key="6">
    <source>
        <dbReference type="ARBA" id="ARBA00023146"/>
    </source>
</evidence>
<comment type="cofactor">
    <cofactor evidence="7">
        <name>Zn(2+)</name>
        <dbReference type="ChEBI" id="CHEBI:29105"/>
    </cofactor>
    <text evidence="7">Binds 1 zinc ion per subunit.</text>
</comment>
<feature type="binding site" evidence="7">
    <location>
        <position position="224"/>
    </location>
    <ligand>
        <name>L-glutamate</name>
        <dbReference type="ChEBI" id="CHEBI:29985"/>
    </ligand>
</feature>
<sequence length="335" mass="36984">MFALVMHLARAAFRYCGRFAPSPTGPLHFGSLIAAVGSYLDARHHAGLWRLRIEDVDQPRCQAGASDDILRLLEAYGFEWDGEVIYQSRRTADYRAAFERLRAAGQVFPCACTRSELADSRIDRPESESESEPELASARLANDGARVYPGTCRDGLPAGRVPRAWRLRVGDARIHFADAVQGRIEQDLARDAGDFILLRADGLFAYQLAVVVDDAEQGISHVVRGADLLDSTPRQMLLQRLLNLPTPQYAHLPLAIDAGGEKLSKQTRARPLMRSQARPALFAALQFLGQAPSPDLRDASLGELWQWAIGHWSLSGVPRRNRLAADLPEAYSCSS</sequence>
<evidence type="ECO:0000313" key="11">
    <source>
        <dbReference type="Proteomes" id="UP000242886"/>
    </source>
</evidence>
<keyword evidence="8" id="KW-0648">Protein biosynthesis</keyword>
<keyword evidence="5 7" id="KW-0067">ATP-binding</keyword>